<dbReference type="InterPro" id="IPR009057">
    <property type="entry name" value="Homeodomain-like_sf"/>
</dbReference>
<gene>
    <name evidence="1" type="ORF">CRM94_01065</name>
</gene>
<comment type="caution">
    <text evidence="1">The sequence shown here is derived from an EMBL/GenBank/DDBJ whole genome shotgun (WGS) entry which is preliminary data.</text>
</comment>
<evidence type="ECO:0008006" key="3">
    <source>
        <dbReference type="Google" id="ProtNLM"/>
    </source>
</evidence>
<dbReference type="SUPFAM" id="SSF46689">
    <property type="entry name" value="Homeodomain-like"/>
    <property type="match status" value="1"/>
</dbReference>
<dbReference type="AlphaFoldDB" id="A0A2A7SAX7"/>
<name>A0A2A7SAX7_BURGA</name>
<proteinExistence type="predicted"/>
<sequence length="87" mass="9963">MKRRRFSIEQIVTVLKQAEPGMPLADLIRRAGIPVQTFYGWKKPCAGMQSDRMREHERLQDEKARLQKRVAQPSLGVAILQDAASKM</sequence>
<dbReference type="RefSeq" id="WP_098151328.1">
    <property type="nucleotide sequence ID" value="NZ_CADEZG010000012.1"/>
</dbReference>
<dbReference type="GO" id="GO:0006313">
    <property type="term" value="P:DNA transposition"/>
    <property type="evidence" value="ECO:0007669"/>
    <property type="project" value="InterPro"/>
</dbReference>
<protein>
    <recommendedName>
        <fullName evidence="3">Transposase</fullName>
    </recommendedName>
</protein>
<dbReference type="PANTHER" id="PTHR33609">
    <property type="entry name" value="LOW CALCIUM RESPONSE LOCUS PROTEIN S"/>
    <property type="match status" value="1"/>
</dbReference>
<dbReference type="PANTHER" id="PTHR33609:SF1">
    <property type="entry name" value="TRANSPOSASE"/>
    <property type="match status" value="1"/>
</dbReference>
<organism evidence="1 2">
    <name type="scientific">Burkholderia gladioli</name>
    <name type="common">Pseudomonas marginata</name>
    <name type="synonym">Phytomonas marginata</name>
    <dbReference type="NCBI Taxonomy" id="28095"/>
    <lineage>
        <taxon>Bacteria</taxon>
        <taxon>Pseudomonadati</taxon>
        <taxon>Pseudomonadota</taxon>
        <taxon>Betaproteobacteria</taxon>
        <taxon>Burkholderiales</taxon>
        <taxon>Burkholderiaceae</taxon>
        <taxon>Burkholderia</taxon>
    </lineage>
</organism>
<dbReference type="Pfam" id="PF01527">
    <property type="entry name" value="HTH_Tnp_1"/>
    <property type="match status" value="1"/>
</dbReference>
<dbReference type="EMBL" id="PDDY01000001">
    <property type="protein sequence ID" value="PEH40864.1"/>
    <property type="molecule type" value="Genomic_DNA"/>
</dbReference>
<reference evidence="2" key="1">
    <citation type="submission" date="2017-09" db="EMBL/GenBank/DDBJ databases">
        <title>FDA dAtabase for Regulatory Grade micrObial Sequences (FDA-ARGOS): Supporting development and validation of Infectious Disease Dx tests.</title>
        <authorList>
            <person name="Minogue T."/>
            <person name="Wolcott M."/>
            <person name="Wasieloski L."/>
            <person name="Aguilar W."/>
            <person name="Moore D."/>
            <person name="Tallon L."/>
            <person name="Sadzewicz L."/>
            <person name="Ott S."/>
            <person name="Zhao X."/>
            <person name="Nagaraj S."/>
            <person name="Vavikolanu K."/>
            <person name="Aluvathingal J."/>
            <person name="Nadendla S."/>
            <person name="Sichtig H."/>
        </authorList>
    </citation>
    <scope>NUCLEOTIDE SEQUENCE [LARGE SCALE GENOMIC DNA]</scope>
    <source>
        <strain evidence="2">FDAARGOS_390</strain>
    </source>
</reference>
<accession>A0A2A7SAX7</accession>
<dbReference type="InterPro" id="IPR052546">
    <property type="entry name" value="Transposase_8_domain"/>
</dbReference>
<dbReference type="GO" id="GO:0003677">
    <property type="term" value="F:DNA binding"/>
    <property type="evidence" value="ECO:0007669"/>
    <property type="project" value="InterPro"/>
</dbReference>
<dbReference type="GO" id="GO:0004803">
    <property type="term" value="F:transposase activity"/>
    <property type="evidence" value="ECO:0007669"/>
    <property type="project" value="InterPro"/>
</dbReference>
<dbReference type="InterPro" id="IPR002514">
    <property type="entry name" value="Transposase_8"/>
</dbReference>
<evidence type="ECO:0000313" key="2">
    <source>
        <dbReference type="Proteomes" id="UP000220629"/>
    </source>
</evidence>
<dbReference type="Proteomes" id="UP000220629">
    <property type="component" value="Unassembled WGS sequence"/>
</dbReference>
<evidence type="ECO:0000313" key="1">
    <source>
        <dbReference type="EMBL" id="PEH40864.1"/>
    </source>
</evidence>